<evidence type="ECO:0000256" key="2">
    <source>
        <dbReference type="SAM" id="Phobius"/>
    </source>
</evidence>
<feature type="domain" description="YhdP central" evidence="3">
    <location>
        <begin position="884"/>
        <end position="1249"/>
    </location>
</feature>
<dbReference type="AlphaFoldDB" id="A0A4Z1C9F6"/>
<feature type="transmembrane region" description="Helical" evidence="2">
    <location>
        <begin position="21"/>
        <end position="42"/>
    </location>
</feature>
<accession>A0A4Z1C9F6</accession>
<dbReference type="EMBL" id="SRPF01000002">
    <property type="protein sequence ID" value="TGN40016.1"/>
    <property type="molecule type" value="Genomic_DNA"/>
</dbReference>
<gene>
    <name evidence="4" type="ORF">E5Q11_06900</name>
</gene>
<reference evidence="4 5" key="1">
    <citation type="submission" date="2019-04" db="EMBL/GenBank/DDBJ databases">
        <authorList>
            <person name="Park S."/>
            <person name="Yoon J.-H."/>
        </authorList>
    </citation>
    <scope>NUCLEOTIDE SEQUENCE [LARGE SCALE GENOMIC DNA]</scope>
    <source>
        <strain evidence="4 5">HJM-18</strain>
    </source>
</reference>
<evidence type="ECO:0000313" key="5">
    <source>
        <dbReference type="Proteomes" id="UP000298325"/>
    </source>
</evidence>
<feature type="domain" description="YhdP central" evidence="3">
    <location>
        <begin position="17"/>
        <end position="881"/>
    </location>
</feature>
<keyword evidence="5" id="KW-1185">Reference proteome</keyword>
<dbReference type="RefSeq" id="WP_135802679.1">
    <property type="nucleotide sequence ID" value="NZ_SRPF01000002.1"/>
</dbReference>
<feature type="region of interest" description="Disordered" evidence="1">
    <location>
        <begin position="322"/>
        <end position="341"/>
    </location>
</feature>
<protein>
    <recommendedName>
        <fullName evidence="3">YhdP central domain-containing protein</fullName>
    </recommendedName>
</protein>
<dbReference type="Proteomes" id="UP000298325">
    <property type="component" value="Unassembled WGS sequence"/>
</dbReference>
<dbReference type="Pfam" id="PF13116">
    <property type="entry name" value="YhdP"/>
    <property type="match status" value="2"/>
</dbReference>
<keyword evidence="2" id="KW-1133">Transmembrane helix</keyword>
<keyword evidence="2" id="KW-0472">Membrane</keyword>
<proteinExistence type="predicted"/>
<evidence type="ECO:0000256" key="1">
    <source>
        <dbReference type="SAM" id="MobiDB-lite"/>
    </source>
</evidence>
<name>A0A4Z1C9F6_9GAMM</name>
<comment type="caution">
    <text evidence="4">The sequence shown here is derived from an EMBL/GenBank/DDBJ whole genome shotgun (WGS) entry which is preliminary data.</text>
</comment>
<organism evidence="4 5">
    <name type="scientific">Marinobacter confluentis</name>
    <dbReference type="NCBI Taxonomy" id="1697557"/>
    <lineage>
        <taxon>Bacteria</taxon>
        <taxon>Pseudomonadati</taxon>
        <taxon>Pseudomonadota</taxon>
        <taxon>Gammaproteobacteria</taxon>
        <taxon>Pseudomonadales</taxon>
        <taxon>Marinobacteraceae</taxon>
        <taxon>Marinobacter</taxon>
    </lineage>
</organism>
<sequence>MNAAAAEEKPKGFAIRTLAKLATLFWWLLLAVLVLAALYAGLGRQITQNIDDYRPQIEQQLSDLVGQEIVIGSLSSRWNWLNPTIIARDLSMKPTAGEADVGSLQSLRVGLDFLASLRRFRIVFSDFEANGLELVINQSAQGEIEVEGADLPEPVADDLSEWIDLAGQWLSDPSVKVTRVILGLRDGAGKLRQVEIPQLDLVYRQGLFHASGRAMRPGTTQQLASFRLVGQHFFRGDFTGQFYGDINSGRLFDGLIQEYGWRGIRAEGFDVGGQLWLTFRDGLMEQVSGILKTPYLQLGVGSESLAPLEDISARFGWRRSETDRQISDQGEESETPPWHRTGQFHLNDLSWRWNGETVPGFDLRFQTGSALNVLVADRLPIAPVRGLLSRLQILPDAVSGALGRYRPAGNLDQLLLQVPTDESGQFRLTAELRDIQVRAVDGAPAAQGLYGSLVVTPSGGLVSADSDDLTFGFPSLFRGLWQVRNFSADVAWRFDDGATRVYSQDIAMDYGPEARLSGAFDLKLVPGGEDVLGLQVGVQNGKADMLADFVPAKIVDQGLYDWLTTAIREVDIRQGSYFGHGQIGSGSPPGSFVSSMVYDFENGTVAYDERWPEVTGASGRVFVHQGQTRIDLATGRTGGIDLQPGQVRVEPGIGDDSTMVYIDAAAPVTGDALAWWMEGSPLGELAGAASDSLVVEGDFFLDLGLALALDSEQAPEVNARVRTEAGSVRFPGADLEWTNVSGEVSYSTENGFSSAPVSARFLGNPVSVWFRKSQFGNGLTLRQQGQVDVAALQNRLDLPEGSSPGVSGRLAYEAVLELPPDSDPVIRLMSDLVGVTIDWPAPLGKPAATQAPLDITLEPGLSEGLGVNVDWQERMNLDLVLQAGRVDLAVNDLRLGERRFQDMRLDAVSGAENWLINISSDWLRGMITWPVAASGSGSLDRDRVVNVDLEKLALARNEEQLAEDEAPLQAEDPVKAFQDMDFASWPEVNVRIADLQINNENAGRWSFRLRPEASEVTVENIEGQLKSLMLAGVLRWRIENNQERTGFQGTLNGESLADIGALFSSEIPFRSDRTAINLDLDWPGRPDQFSVDRLSGSASMRFDDGVILEGNSTAQLFRVFNLLNSDTLWRRLKLDFSDLYEAGVAFDAISGKATLDNGLLTLDPELQIVGPSGAFKFSGTTSMAQETLDMNMVVVLPLTQNLPLAAVLLGAGAPIGGALFVLDKVLGDPLSKLTSATYSVEGSWDEPDVRLRRVFDNGD</sequence>
<dbReference type="InterPro" id="IPR025263">
    <property type="entry name" value="YhdP_central"/>
</dbReference>
<dbReference type="PANTHER" id="PTHR38690:SF1">
    <property type="entry name" value="PROTEASE"/>
    <property type="match status" value="1"/>
</dbReference>
<dbReference type="OrthoDB" id="9762238at2"/>
<dbReference type="PANTHER" id="PTHR38690">
    <property type="entry name" value="PROTEASE-RELATED"/>
    <property type="match status" value="1"/>
</dbReference>
<dbReference type="InterPro" id="IPR011836">
    <property type="entry name" value="YhdP"/>
</dbReference>
<keyword evidence="2" id="KW-0812">Transmembrane</keyword>
<evidence type="ECO:0000313" key="4">
    <source>
        <dbReference type="EMBL" id="TGN40016.1"/>
    </source>
</evidence>
<evidence type="ECO:0000259" key="3">
    <source>
        <dbReference type="Pfam" id="PF13116"/>
    </source>
</evidence>